<keyword evidence="3" id="KW-1185">Reference proteome</keyword>
<keyword evidence="1" id="KW-0472">Membrane</keyword>
<evidence type="ECO:0000313" key="3">
    <source>
        <dbReference type="Proteomes" id="UP001597493"/>
    </source>
</evidence>
<name>A0ABW5QW72_9BACL</name>
<protein>
    <submittedName>
        <fullName evidence="2">Uncharacterized protein</fullName>
    </submittedName>
</protein>
<proteinExistence type="predicted"/>
<reference evidence="3" key="1">
    <citation type="journal article" date="2019" name="Int. J. Syst. Evol. Microbiol.">
        <title>The Global Catalogue of Microorganisms (GCM) 10K type strain sequencing project: providing services to taxonomists for standard genome sequencing and annotation.</title>
        <authorList>
            <consortium name="The Broad Institute Genomics Platform"/>
            <consortium name="The Broad Institute Genome Sequencing Center for Infectious Disease"/>
            <person name="Wu L."/>
            <person name="Ma J."/>
        </authorList>
    </citation>
    <scope>NUCLEOTIDE SEQUENCE [LARGE SCALE GENOMIC DNA]</scope>
    <source>
        <strain evidence="3">TISTR 1827</strain>
    </source>
</reference>
<sequence length="173" mass="20004">MFAFAGGFLFLGFITPYVSYSRKKLLWASVVLIPLFLIAVYGPILTFGQNTASQFQFPFMMNIDTVDIDWLMFDRVTMFFLLSMITFVMLFLAIVLWKSVRLMNRPFKRLKPVYVLLALSLVVFIVCLLIPDWKFVEKLFWWNTFLRLYIFTVVPAITLAIGLTKGGGRKASP</sequence>
<gene>
    <name evidence="2" type="ORF">ACFSW5_08795</name>
</gene>
<feature type="transmembrane region" description="Helical" evidence="1">
    <location>
        <begin position="139"/>
        <end position="163"/>
    </location>
</feature>
<feature type="transmembrane region" description="Helical" evidence="1">
    <location>
        <begin position="79"/>
        <end position="100"/>
    </location>
</feature>
<organism evidence="2 3">
    <name type="scientific">Paenibacillus thailandensis</name>
    <dbReference type="NCBI Taxonomy" id="393250"/>
    <lineage>
        <taxon>Bacteria</taxon>
        <taxon>Bacillati</taxon>
        <taxon>Bacillota</taxon>
        <taxon>Bacilli</taxon>
        <taxon>Bacillales</taxon>
        <taxon>Paenibacillaceae</taxon>
        <taxon>Paenibacillus</taxon>
    </lineage>
</organism>
<evidence type="ECO:0000256" key="1">
    <source>
        <dbReference type="SAM" id="Phobius"/>
    </source>
</evidence>
<dbReference type="EMBL" id="JBHUMY010000007">
    <property type="protein sequence ID" value="MFD2660370.1"/>
    <property type="molecule type" value="Genomic_DNA"/>
</dbReference>
<dbReference type="RefSeq" id="WP_379271556.1">
    <property type="nucleotide sequence ID" value="NZ_JBHUGT010000022.1"/>
</dbReference>
<evidence type="ECO:0000313" key="2">
    <source>
        <dbReference type="EMBL" id="MFD2660370.1"/>
    </source>
</evidence>
<accession>A0ABW5QW72</accession>
<keyword evidence="1" id="KW-0812">Transmembrane</keyword>
<dbReference type="Proteomes" id="UP001597493">
    <property type="component" value="Unassembled WGS sequence"/>
</dbReference>
<feature type="transmembrane region" description="Helical" evidence="1">
    <location>
        <begin position="112"/>
        <end position="133"/>
    </location>
</feature>
<feature type="transmembrane region" description="Helical" evidence="1">
    <location>
        <begin position="25"/>
        <end position="44"/>
    </location>
</feature>
<comment type="caution">
    <text evidence="2">The sequence shown here is derived from an EMBL/GenBank/DDBJ whole genome shotgun (WGS) entry which is preliminary data.</text>
</comment>
<keyword evidence="1" id="KW-1133">Transmembrane helix</keyword>